<dbReference type="GO" id="GO:0005829">
    <property type="term" value="C:cytosol"/>
    <property type="evidence" value="ECO:0007669"/>
    <property type="project" value="TreeGrafter"/>
</dbReference>
<evidence type="ECO:0000256" key="1">
    <source>
        <dbReference type="ARBA" id="ARBA00023125"/>
    </source>
</evidence>
<dbReference type="Proteomes" id="UP000008888">
    <property type="component" value="Chromosome"/>
</dbReference>
<dbReference type="PANTHER" id="PTHR33221:SF4">
    <property type="entry name" value="HTH-TYPE TRANSCRIPTIONAL REPRESSOR NSRR"/>
    <property type="match status" value="1"/>
</dbReference>
<dbReference type="InterPro" id="IPR036390">
    <property type="entry name" value="WH_DNA-bd_sf"/>
</dbReference>
<sequence>MQLTQFTDLSLRLLMYLARLPEPGMATIAEIADYHQISRNHLVKVANSLTNQGFIISTRGKGGGLQLARPAHTIGLGDVVRQTEQNMNLVECFDMPNNHCRLTRNCFLKASLYEAQRAFMAVLDKYTLADAASLGGNLGLSAPPTDTPSAP</sequence>
<dbReference type="AlphaFoldDB" id="F9ZWP9"/>
<dbReference type="Gene3D" id="1.10.10.10">
    <property type="entry name" value="Winged helix-like DNA-binding domain superfamily/Winged helix DNA-binding domain"/>
    <property type="match status" value="1"/>
</dbReference>
<keyword evidence="3" id="KW-1185">Reference proteome</keyword>
<evidence type="ECO:0000313" key="3">
    <source>
        <dbReference type="Proteomes" id="UP000008888"/>
    </source>
</evidence>
<name>F9ZWP9_METMM</name>
<reference evidence="3" key="3">
    <citation type="submission" date="2011-05" db="EMBL/GenBank/DDBJ databases">
        <title>Complete sequence of Methylomonas methanica MC09.</title>
        <authorList>
            <consortium name="US DOE Joint Genome Institute"/>
            <person name="Lucas S."/>
            <person name="Han J."/>
            <person name="Lapidus A."/>
            <person name="Cheng J.-F."/>
            <person name="Goodwin L."/>
            <person name="Pitluck S."/>
            <person name="Peters L."/>
            <person name="Mikhailova N."/>
            <person name="Teshima H."/>
            <person name="Han C."/>
            <person name="Tapia R."/>
            <person name="Land M."/>
            <person name="Hauser L."/>
            <person name="Kyrpides N."/>
            <person name="Ivanova N."/>
            <person name="Pagani I."/>
            <person name="Stein L."/>
            <person name="Woyke T."/>
        </authorList>
    </citation>
    <scope>NUCLEOTIDE SEQUENCE [LARGE SCALE GENOMIC DNA]</scope>
    <source>
        <strain evidence="3">MC09</strain>
    </source>
</reference>
<dbReference type="HOGENOM" id="CLU_107144_2_1_6"/>
<reference evidence="2 3" key="1">
    <citation type="journal article" date="2011" name="J. Bacteriol.">
        <title>Complete Genome Sequence of the Aerobic Marine Methanotroph Methylomonas methanica MC09.</title>
        <authorList>
            <person name="Boden R."/>
            <person name="Cunliffe M."/>
            <person name="Scanlan J."/>
            <person name="Moussard H."/>
            <person name="Kits K.D."/>
            <person name="Klotz M.G."/>
            <person name="Jetten M.S."/>
            <person name="Vuilleumier S."/>
            <person name="Han J."/>
            <person name="Peters L."/>
            <person name="Mikhailova N."/>
            <person name="Teshima H."/>
            <person name="Tapia R."/>
            <person name="Kyrpides N."/>
            <person name="Ivanova N."/>
            <person name="Pagani I."/>
            <person name="Cheng J.F."/>
            <person name="Goodwin L."/>
            <person name="Han C."/>
            <person name="Hauser L."/>
            <person name="Land M.L."/>
            <person name="Lapidus A."/>
            <person name="Lucas S."/>
            <person name="Pitluck S."/>
            <person name="Woyke T."/>
            <person name="Stein L."/>
            <person name="Murrell J.C."/>
        </authorList>
    </citation>
    <scope>NUCLEOTIDE SEQUENCE [LARGE SCALE GENOMIC DNA]</scope>
    <source>
        <strain evidence="2 3">MC09</strain>
    </source>
</reference>
<dbReference type="STRING" id="857087.Metme_2505"/>
<dbReference type="InterPro" id="IPR000944">
    <property type="entry name" value="Tscrpt_reg_Rrf2"/>
</dbReference>
<dbReference type="GO" id="GO:0003677">
    <property type="term" value="F:DNA binding"/>
    <property type="evidence" value="ECO:0007669"/>
    <property type="project" value="UniProtKB-KW"/>
</dbReference>
<dbReference type="SUPFAM" id="SSF46785">
    <property type="entry name" value="Winged helix' DNA-binding domain"/>
    <property type="match status" value="1"/>
</dbReference>
<dbReference type="Pfam" id="PF02082">
    <property type="entry name" value="Rrf2"/>
    <property type="match status" value="1"/>
</dbReference>
<dbReference type="GO" id="GO:0003700">
    <property type="term" value="F:DNA-binding transcription factor activity"/>
    <property type="evidence" value="ECO:0007669"/>
    <property type="project" value="TreeGrafter"/>
</dbReference>
<reference key="2">
    <citation type="submission" date="2011-05" db="EMBL/GenBank/DDBJ databases">
        <title>Complete genome sequence of the aerobic marine methanotroph Methylomonas methanica MC09.</title>
        <authorList>
            <person name="Boden R."/>
            <person name="Cunliffe M."/>
            <person name="Scanlan J."/>
            <person name="Moussard H."/>
            <person name="Kits K.D."/>
            <person name="Klotz M."/>
            <person name="Jetten M."/>
            <person name="Vuilleumier S."/>
            <person name="Han J."/>
            <person name="Peters L."/>
            <person name="Mikhailova N."/>
            <person name="Teshima H."/>
            <person name="Tapia R."/>
            <person name="Kyrpides N."/>
            <person name="Ivanova N."/>
            <person name="Pagani I."/>
            <person name="Cheng J.-F."/>
            <person name="Goodwin L."/>
            <person name="Han C."/>
            <person name="Hauser L."/>
            <person name="Land M."/>
            <person name="Lapidus A."/>
            <person name="Lucas S."/>
            <person name="Pitluck S."/>
            <person name="Woyke T."/>
            <person name="Stein L.Y."/>
            <person name="Murrell C."/>
        </authorList>
    </citation>
    <scope>NUCLEOTIDE SEQUENCE</scope>
    <source>
        <strain>MC09</strain>
    </source>
</reference>
<dbReference type="OrthoDB" id="9795923at2"/>
<dbReference type="EMBL" id="CP002738">
    <property type="protein sequence ID" value="AEG00896.1"/>
    <property type="molecule type" value="Genomic_DNA"/>
</dbReference>
<organism evidence="2 3">
    <name type="scientific">Methylomonas methanica (strain DSM 25384 / MC09)</name>
    <dbReference type="NCBI Taxonomy" id="857087"/>
    <lineage>
        <taxon>Bacteria</taxon>
        <taxon>Pseudomonadati</taxon>
        <taxon>Pseudomonadota</taxon>
        <taxon>Gammaproteobacteria</taxon>
        <taxon>Methylococcales</taxon>
        <taxon>Methylococcaceae</taxon>
        <taxon>Methylomonas</taxon>
    </lineage>
</organism>
<dbReference type="PROSITE" id="PS51197">
    <property type="entry name" value="HTH_RRF2_2"/>
    <property type="match status" value="1"/>
</dbReference>
<dbReference type="KEGG" id="mmt:Metme_2505"/>
<dbReference type="PANTHER" id="PTHR33221">
    <property type="entry name" value="WINGED HELIX-TURN-HELIX TRANSCRIPTIONAL REGULATOR, RRF2 FAMILY"/>
    <property type="match status" value="1"/>
</dbReference>
<dbReference type="NCBIfam" id="TIGR00738">
    <property type="entry name" value="rrf2_super"/>
    <property type="match status" value="1"/>
</dbReference>
<dbReference type="RefSeq" id="WP_013819132.1">
    <property type="nucleotide sequence ID" value="NC_015572.1"/>
</dbReference>
<accession>F9ZWP9</accession>
<keyword evidence="1" id="KW-0238">DNA-binding</keyword>
<dbReference type="InterPro" id="IPR036388">
    <property type="entry name" value="WH-like_DNA-bd_sf"/>
</dbReference>
<dbReference type="eggNOG" id="COG1959">
    <property type="taxonomic scope" value="Bacteria"/>
</dbReference>
<evidence type="ECO:0000313" key="2">
    <source>
        <dbReference type="EMBL" id="AEG00896.1"/>
    </source>
</evidence>
<proteinExistence type="predicted"/>
<gene>
    <name evidence="2" type="ordered locus">Metme_2505</name>
</gene>
<protein>
    <submittedName>
        <fullName evidence="2">Transcriptional regulator, BadM/Rrf2 family</fullName>
    </submittedName>
</protein>